<comment type="similarity">
    <text evidence="1">Belongs to the Ntn-hydrolase family.</text>
</comment>
<evidence type="ECO:0000256" key="3">
    <source>
        <dbReference type="ARBA" id="ARBA00022801"/>
    </source>
</evidence>
<feature type="site" description="Cleavage; by autolysis" evidence="8">
    <location>
        <begin position="233"/>
        <end position="234"/>
    </location>
</feature>
<dbReference type="PANTHER" id="PTHR10188">
    <property type="entry name" value="L-ASPARAGINASE"/>
    <property type="match status" value="1"/>
</dbReference>
<keyword evidence="2" id="KW-0645">Protease</keyword>
<dbReference type="GO" id="GO:0051604">
    <property type="term" value="P:protein maturation"/>
    <property type="evidence" value="ECO:0007669"/>
    <property type="project" value="TreeGrafter"/>
</dbReference>
<evidence type="ECO:0000313" key="10">
    <source>
        <dbReference type="EMBL" id="NXU20208.1"/>
    </source>
</evidence>
<dbReference type="GO" id="GO:0006508">
    <property type="term" value="P:proteolysis"/>
    <property type="evidence" value="ECO:0007669"/>
    <property type="project" value="UniProtKB-KW"/>
</dbReference>
<evidence type="ECO:0000256" key="1">
    <source>
        <dbReference type="ARBA" id="ARBA00010872"/>
    </source>
</evidence>
<dbReference type="AlphaFoldDB" id="A0A7L3IS13"/>
<proteinExistence type="inferred from homology"/>
<comment type="subunit">
    <text evidence="5">Intramolecular proteolysis generates 2 subunits, alpha and beta, which reassemble through a non-covalent association to form the fully active enzyme.</text>
</comment>
<gene>
    <name evidence="10" type="primary">Tasp1</name>
    <name evidence="10" type="ORF">PARPUN_R05151</name>
</gene>
<dbReference type="InterPro" id="IPR037464">
    <property type="entry name" value="Taspase1"/>
</dbReference>
<evidence type="ECO:0000256" key="9">
    <source>
        <dbReference type="SAM" id="Coils"/>
    </source>
</evidence>
<dbReference type="SUPFAM" id="SSF56235">
    <property type="entry name" value="N-terminal nucleophile aminohydrolases (Ntn hydrolases)"/>
    <property type="match status" value="1"/>
</dbReference>
<feature type="non-terminal residue" evidence="10">
    <location>
        <position position="422"/>
    </location>
</feature>
<dbReference type="GO" id="GO:0005829">
    <property type="term" value="C:cytosol"/>
    <property type="evidence" value="ECO:0007669"/>
    <property type="project" value="UniProtKB-ARBA"/>
</dbReference>
<dbReference type="InterPro" id="IPR000246">
    <property type="entry name" value="Peptidase_T2"/>
</dbReference>
<dbReference type="CDD" id="cd04514">
    <property type="entry name" value="Taspase1_like"/>
    <property type="match status" value="1"/>
</dbReference>
<evidence type="ECO:0000256" key="5">
    <source>
        <dbReference type="ARBA" id="ARBA00063375"/>
    </source>
</evidence>
<dbReference type="PANTHER" id="PTHR10188:SF8">
    <property type="entry name" value="THREONINE ASPARTASE 1"/>
    <property type="match status" value="1"/>
</dbReference>
<evidence type="ECO:0000256" key="8">
    <source>
        <dbReference type="PIRSR" id="PIRSR600246-3"/>
    </source>
</evidence>
<dbReference type="Proteomes" id="UP000570592">
    <property type="component" value="Unassembled WGS sequence"/>
</dbReference>
<reference evidence="10 11" key="1">
    <citation type="submission" date="2019-09" db="EMBL/GenBank/DDBJ databases">
        <title>Bird 10,000 Genomes (B10K) Project - Family phase.</title>
        <authorList>
            <person name="Zhang G."/>
        </authorList>
    </citation>
    <scope>NUCLEOTIDE SEQUENCE [LARGE SCALE GENOMIC DNA]</scope>
    <source>
        <strain evidence="10">B10K-DU-029-51</strain>
    </source>
</reference>
<feature type="coiled-coil region" evidence="9">
    <location>
        <begin position="199"/>
        <end position="226"/>
    </location>
</feature>
<feature type="non-terminal residue" evidence="10">
    <location>
        <position position="1"/>
    </location>
</feature>
<evidence type="ECO:0000256" key="7">
    <source>
        <dbReference type="PIRSR" id="PIRSR600246-1"/>
    </source>
</evidence>
<dbReference type="GO" id="GO:0004298">
    <property type="term" value="F:threonine-type endopeptidase activity"/>
    <property type="evidence" value="ECO:0007669"/>
    <property type="project" value="InterPro"/>
</dbReference>
<evidence type="ECO:0000256" key="2">
    <source>
        <dbReference type="ARBA" id="ARBA00022670"/>
    </source>
</evidence>
<protein>
    <recommendedName>
        <fullName evidence="6">Threonine aspartase 1</fullName>
    </recommendedName>
</protein>
<evidence type="ECO:0000313" key="11">
    <source>
        <dbReference type="Proteomes" id="UP000570592"/>
    </source>
</evidence>
<keyword evidence="4" id="KW-0865">Zymogen</keyword>
<dbReference type="Gene3D" id="3.60.20.30">
    <property type="entry name" value="(Glycosyl)asparaginase"/>
    <property type="match status" value="1"/>
</dbReference>
<dbReference type="Pfam" id="PF01112">
    <property type="entry name" value="Asparaginase_2"/>
    <property type="match status" value="1"/>
</dbReference>
<name>A0A7L3IS13_9PASS</name>
<keyword evidence="11" id="KW-1185">Reference proteome</keyword>
<keyword evidence="9" id="KW-0175">Coiled coil</keyword>
<dbReference type="InterPro" id="IPR029055">
    <property type="entry name" value="Ntn_hydrolases_N"/>
</dbReference>
<evidence type="ECO:0000256" key="6">
    <source>
        <dbReference type="ARBA" id="ARBA00072949"/>
    </source>
</evidence>
<accession>A0A7L3IS13</accession>
<organism evidence="10 11">
    <name type="scientific">Pardalotus punctatus</name>
    <name type="common">spotted pardalote</name>
    <dbReference type="NCBI Taxonomy" id="254575"/>
    <lineage>
        <taxon>Eukaryota</taxon>
        <taxon>Metazoa</taxon>
        <taxon>Chordata</taxon>
        <taxon>Craniata</taxon>
        <taxon>Vertebrata</taxon>
        <taxon>Euteleostomi</taxon>
        <taxon>Archelosauria</taxon>
        <taxon>Archosauria</taxon>
        <taxon>Dinosauria</taxon>
        <taxon>Saurischia</taxon>
        <taxon>Theropoda</taxon>
        <taxon>Coelurosauria</taxon>
        <taxon>Aves</taxon>
        <taxon>Neognathae</taxon>
        <taxon>Neoaves</taxon>
        <taxon>Telluraves</taxon>
        <taxon>Australaves</taxon>
        <taxon>Passeriformes</taxon>
        <taxon>Meliphagoidea</taxon>
        <taxon>Pardalotidae</taxon>
        <taxon>Pardalotus</taxon>
    </lineage>
</organism>
<sequence length="422" mass="44891">TIMEKGISSVEVLPSKSSQVTAVKVVVKEPETKQTQRGKRVGFVLGLGCAGYHSESKAKEYKHVCKRACQKAIEKLQAGALATDAVTAALIELEDSPFTNAGLGSNLNLLGEIECDASIMDGKSLNFGAVGALSGIKNPVSVANRLLCEGQKGKLSAGRIPPCFLVGEGAYRWAVDHGIPACPPGIMATRFSLAAFKRNKRKLELAEKVETDLIQLKKRRQSNEKENDSGTLDTVGAVVVDQEGNVAAAVSSGGLALKHPGRVGQAALYGCGCWAENTGAHNPYSTAVSTSGIYYFYKYLMTKKEKKKKKKKKAQETIPIANNSPQQFCPGSPFLANEDGVLGGVIVLRSCRCSAEPESSQEKPTLLVEFLWSHTTESMCVGYMSAQDGKAKTHISRLPPGAVAGQSVAIEGGVCRLESPES</sequence>
<comment type="caution">
    <text evidence="10">The sequence shown here is derived from an EMBL/GenBank/DDBJ whole genome shotgun (WGS) entry which is preliminary data.</text>
</comment>
<keyword evidence="3" id="KW-0378">Hydrolase</keyword>
<evidence type="ECO:0000256" key="4">
    <source>
        <dbReference type="ARBA" id="ARBA00023145"/>
    </source>
</evidence>
<dbReference type="EMBL" id="VZTX01030701">
    <property type="protein sequence ID" value="NXU20208.1"/>
    <property type="molecule type" value="Genomic_DNA"/>
</dbReference>
<feature type="active site" description="Nucleophile" evidence="7">
    <location>
        <position position="234"/>
    </location>
</feature>
<dbReference type="FunFam" id="3.60.20.30:FF:000002">
    <property type="entry name" value="Taspase, threonine aspartase, 1"/>
    <property type="match status" value="1"/>
</dbReference>